<evidence type="ECO:0000259" key="3">
    <source>
        <dbReference type="Pfam" id="PF08240"/>
    </source>
</evidence>
<evidence type="ECO:0000313" key="4">
    <source>
        <dbReference type="EMBL" id="SVB67437.1"/>
    </source>
</evidence>
<dbReference type="AlphaFoldDB" id="A0A382FYW3"/>
<dbReference type="PANTHER" id="PTHR48106:SF18">
    <property type="entry name" value="QUINONE OXIDOREDUCTASE PIG3"/>
    <property type="match status" value="1"/>
</dbReference>
<dbReference type="Pfam" id="PF08240">
    <property type="entry name" value="ADH_N"/>
    <property type="match status" value="1"/>
</dbReference>
<dbReference type="GO" id="GO:0016651">
    <property type="term" value="F:oxidoreductase activity, acting on NAD(P)H"/>
    <property type="evidence" value="ECO:0007669"/>
    <property type="project" value="TreeGrafter"/>
</dbReference>
<protein>
    <recommendedName>
        <fullName evidence="3">Alcohol dehydrogenase-like N-terminal domain-containing protein</fullName>
    </recommendedName>
</protein>
<organism evidence="4">
    <name type="scientific">marine metagenome</name>
    <dbReference type="NCBI Taxonomy" id="408172"/>
    <lineage>
        <taxon>unclassified sequences</taxon>
        <taxon>metagenomes</taxon>
        <taxon>ecological metagenomes</taxon>
    </lineage>
</organism>
<dbReference type="InterPro" id="IPR013154">
    <property type="entry name" value="ADH-like_N"/>
</dbReference>
<keyword evidence="1" id="KW-0521">NADP</keyword>
<proteinExistence type="predicted"/>
<dbReference type="PANTHER" id="PTHR48106">
    <property type="entry name" value="QUINONE OXIDOREDUCTASE PIG3-RELATED"/>
    <property type="match status" value="1"/>
</dbReference>
<feature type="domain" description="Alcohol dehydrogenase-like N-terminal" evidence="3">
    <location>
        <begin position="26"/>
        <end position="78"/>
    </location>
</feature>
<accession>A0A382FYW3</accession>
<dbReference type="SUPFAM" id="SSF50129">
    <property type="entry name" value="GroES-like"/>
    <property type="match status" value="1"/>
</dbReference>
<dbReference type="EMBL" id="UINC01052283">
    <property type="protein sequence ID" value="SVB67437.1"/>
    <property type="molecule type" value="Genomic_DNA"/>
</dbReference>
<name>A0A382FYW3_9ZZZZ</name>
<dbReference type="Gene3D" id="3.90.180.10">
    <property type="entry name" value="Medium-chain alcohol dehydrogenases, catalytic domain"/>
    <property type="match status" value="1"/>
</dbReference>
<sequence>MRAAVVTEPGGPEVFKVLEREDPVPGPDEVLVAVKASALNRADLAQRRGGYPAPAGIAPDIPGLEMAGVVIDTGGRVTS</sequence>
<keyword evidence="2" id="KW-0560">Oxidoreductase</keyword>
<dbReference type="InterPro" id="IPR011032">
    <property type="entry name" value="GroES-like_sf"/>
</dbReference>
<dbReference type="GO" id="GO:0070402">
    <property type="term" value="F:NADPH binding"/>
    <property type="evidence" value="ECO:0007669"/>
    <property type="project" value="TreeGrafter"/>
</dbReference>
<reference evidence="4" key="1">
    <citation type="submission" date="2018-05" db="EMBL/GenBank/DDBJ databases">
        <authorList>
            <person name="Lanie J.A."/>
            <person name="Ng W.-L."/>
            <person name="Kazmierczak K.M."/>
            <person name="Andrzejewski T.M."/>
            <person name="Davidsen T.M."/>
            <person name="Wayne K.J."/>
            <person name="Tettelin H."/>
            <person name="Glass J.I."/>
            <person name="Rusch D."/>
            <person name="Podicherti R."/>
            <person name="Tsui H.-C.T."/>
            <person name="Winkler M.E."/>
        </authorList>
    </citation>
    <scope>NUCLEOTIDE SEQUENCE</scope>
</reference>
<feature type="non-terminal residue" evidence="4">
    <location>
        <position position="79"/>
    </location>
</feature>
<evidence type="ECO:0000256" key="2">
    <source>
        <dbReference type="ARBA" id="ARBA00023002"/>
    </source>
</evidence>
<gene>
    <name evidence="4" type="ORF">METZ01_LOCUS220291</name>
</gene>
<evidence type="ECO:0000256" key="1">
    <source>
        <dbReference type="ARBA" id="ARBA00022857"/>
    </source>
</evidence>